<gene>
    <name evidence="2" type="ORF">dnm_093300</name>
</gene>
<evidence type="ECO:0000256" key="1">
    <source>
        <dbReference type="SAM" id="Phobius"/>
    </source>
</evidence>
<evidence type="ECO:0000313" key="3">
    <source>
        <dbReference type="Proteomes" id="UP000663722"/>
    </source>
</evidence>
<accession>A0A975BWU6</accession>
<keyword evidence="1" id="KW-0812">Transmembrane</keyword>
<reference evidence="2" key="1">
    <citation type="journal article" date="2021" name="Microb. Physiol.">
        <title>Proteogenomic Insights into the Physiology of Marine, Sulfate-Reducing, Filamentous Desulfonema limicola and Desulfonema magnum.</title>
        <authorList>
            <person name="Schnaars V."/>
            <person name="Wohlbrand L."/>
            <person name="Scheve S."/>
            <person name="Hinrichs C."/>
            <person name="Reinhardt R."/>
            <person name="Rabus R."/>
        </authorList>
    </citation>
    <scope>NUCLEOTIDE SEQUENCE</scope>
    <source>
        <strain evidence="2">4be13</strain>
    </source>
</reference>
<dbReference type="Proteomes" id="UP000663722">
    <property type="component" value="Chromosome"/>
</dbReference>
<dbReference type="EMBL" id="CP061800">
    <property type="protein sequence ID" value="QTA93229.1"/>
    <property type="molecule type" value="Genomic_DNA"/>
</dbReference>
<sequence>MNILKKILLYSIYIIAATAFFLYYLFPSEEIKKYVTLKINNANPELNIKIDQIKPAIPPGLKFSNVNLFREENLLFEAEHIKVAPGLMSLFRPETVLFFKGKSYDGTWEGKASLVKSDTDSRVQIAGADAVLSGIQIKKISAIQTSPDYDISGILNGNITHNSSEASEKTTDTKFVISDCEIELSMSDSKLGLLAPVLKSKKFIFKTINADITIDNNRKLQIKECIAKGDQANVDLTGSIDLKTPVEKSVLNLTGSISPHPSFIADLGSAAALIFREGSFPLRIRGTFKNPKL</sequence>
<keyword evidence="1" id="KW-0472">Membrane</keyword>
<evidence type="ECO:0000313" key="2">
    <source>
        <dbReference type="EMBL" id="QTA93229.1"/>
    </source>
</evidence>
<dbReference type="AlphaFoldDB" id="A0A975BWU6"/>
<dbReference type="KEGG" id="dmm:dnm_093300"/>
<name>A0A975BWU6_9BACT</name>
<keyword evidence="3" id="KW-1185">Reference proteome</keyword>
<feature type="transmembrane region" description="Helical" evidence="1">
    <location>
        <begin position="7"/>
        <end position="26"/>
    </location>
</feature>
<dbReference type="RefSeq" id="WP_207680266.1">
    <property type="nucleotide sequence ID" value="NZ_CP061800.1"/>
</dbReference>
<organism evidence="2 3">
    <name type="scientific">Desulfonema magnum</name>
    <dbReference type="NCBI Taxonomy" id="45655"/>
    <lineage>
        <taxon>Bacteria</taxon>
        <taxon>Pseudomonadati</taxon>
        <taxon>Thermodesulfobacteriota</taxon>
        <taxon>Desulfobacteria</taxon>
        <taxon>Desulfobacterales</taxon>
        <taxon>Desulfococcaceae</taxon>
        <taxon>Desulfonema</taxon>
    </lineage>
</organism>
<dbReference type="NCBIfam" id="TIGR04411">
    <property type="entry name" value="T2SS_GspN_Lepto"/>
    <property type="match status" value="1"/>
</dbReference>
<protein>
    <submittedName>
        <fullName evidence="2">General secretion pathway protein N, GspN-like</fullName>
    </submittedName>
</protein>
<keyword evidence="1" id="KW-1133">Transmembrane helix</keyword>
<dbReference type="InterPro" id="IPR030925">
    <property type="entry name" value="T2SS_GspN_Lepto"/>
</dbReference>
<proteinExistence type="predicted"/>